<organism evidence="1 2">
    <name type="scientific">Canariomyces notabilis</name>
    <dbReference type="NCBI Taxonomy" id="2074819"/>
    <lineage>
        <taxon>Eukaryota</taxon>
        <taxon>Fungi</taxon>
        <taxon>Dikarya</taxon>
        <taxon>Ascomycota</taxon>
        <taxon>Pezizomycotina</taxon>
        <taxon>Sordariomycetes</taxon>
        <taxon>Sordariomycetidae</taxon>
        <taxon>Sordariales</taxon>
        <taxon>Chaetomiaceae</taxon>
        <taxon>Canariomyces</taxon>
    </lineage>
</organism>
<dbReference type="EMBL" id="MU853363">
    <property type="protein sequence ID" value="KAK4108431.1"/>
    <property type="molecule type" value="Genomic_DNA"/>
</dbReference>
<evidence type="ECO:0000313" key="2">
    <source>
        <dbReference type="Proteomes" id="UP001302812"/>
    </source>
</evidence>
<sequence length="184" mass="21428">MAGPRCAIETHHLKIDIDFDRILTITFPHTSWAMSYMKHLQDRAYHENSRARRDDDYTVSMKLPKNVDRMHIGLSTSAEEGGAVSLVFENKQCASDWLDNSPLWEKSRSSSPSAEMSSVIRTRWTHQDFENRMAMSSLGRKREPEARVTDLAGNPFVEHDVLDLENRRDHYQRRLPKKPFWKLG</sequence>
<accession>A0AAN6T8R0</accession>
<comment type="caution">
    <text evidence="1">The sequence shown here is derived from an EMBL/GenBank/DDBJ whole genome shotgun (WGS) entry which is preliminary data.</text>
</comment>
<proteinExistence type="predicted"/>
<dbReference type="GeneID" id="89942297"/>
<reference evidence="1" key="2">
    <citation type="submission" date="2023-05" db="EMBL/GenBank/DDBJ databases">
        <authorList>
            <consortium name="Lawrence Berkeley National Laboratory"/>
            <person name="Steindorff A."/>
            <person name="Hensen N."/>
            <person name="Bonometti L."/>
            <person name="Westerberg I."/>
            <person name="Brannstrom I.O."/>
            <person name="Guillou S."/>
            <person name="Cros-Aarteil S."/>
            <person name="Calhoun S."/>
            <person name="Haridas S."/>
            <person name="Kuo A."/>
            <person name="Mondo S."/>
            <person name="Pangilinan J."/>
            <person name="Riley R."/>
            <person name="Labutti K."/>
            <person name="Andreopoulos B."/>
            <person name="Lipzen A."/>
            <person name="Chen C."/>
            <person name="Yanf M."/>
            <person name="Daum C."/>
            <person name="Ng V."/>
            <person name="Clum A."/>
            <person name="Ohm R."/>
            <person name="Martin F."/>
            <person name="Silar P."/>
            <person name="Natvig D."/>
            <person name="Lalanne C."/>
            <person name="Gautier V."/>
            <person name="Ament-Velasquez S.L."/>
            <person name="Kruys A."/>
            <person name="Hutchinson M.I."/>
            <person name="Powell A.J."/>
            <person name="Barry K."/>
            <person name="Miller A.N."/>
            <person name="Grigoriev I.V."/>
            <person name="Debuchy R."/>
            <person name="Gladieux P."/>
            <person name="Thoren M.H."/>
            <person name="Johannesson H."/>
        </authorList>
    </citation>
    <scope>NUCLEOTIDE SEQUENCE</scope>
    <source>
        <strain evidence="1">CBS 508.74</strain>
    </source>
</reference>
<dbReference type="AlphaFoldDB" id="A0AAN6T8R0"/>
<protein>
    <submittedName>
        <fullName evidence="1">Uncharacterized protein</fullName>
    </submittedName>
</protein>
<dbReference type="RefSeq" id="XP_064666001.1">
    <property type="nucleotide sequence ID" value="XM_064818172.1"/>
</dbReference>
<dbReference type="Proteomes" id="UP001302812">
    <property type="component" value="Unassembled WGS sequence"/>
</dbReference>
<evidence type="ECO:0000313" key="1">
    <source>
        <dbReference type="EMBL" id="KAK4108431.1"/>
    </source>
</evidence>
<reference evidence="1" key="1">
    <citation type="journal article" date="2023" name="Mol. Phylogenet. Evol.">
        <title>Genome-scale phylogeny and comparative genomics of the fungal order Sordariales.</title>
        <authorList>
            <person name="Hensen N."/>
            <person name="Bonometti L."/>
            <person name="Westerberg I."/>
            <person name="Brannstrom I.O."/>
            <person name="Guillou S."/>
            <person name="Cros-Aarteil S."/>
            <person name="Calhoun S."/>
            <person name="Haridas S."/>
            <person name="Kuo A."/>
            <person name="Mondo S."/>
            <person name="Pangilinan J."/>
            <person name="Riley R."/>
            <person name="LaButti K."/>
            <person name="Andreopoulos B."/>
            <person name="Lipzen A."/>
            <person name="Chen C."/>
            <person name="Yan M."/>
            <person name="Daum C."/>
            <person name="Ng V."/>
            <person name="Clum A."/>
            <person name="Steindorff A."/>
            <person name="Ohm R.A."/>
            <person name="Martin F."/>
            <person name="Silar P."/>
            <person name="Natvig D.O."/>
            <person name="Lalanne C."/>
            <person name="Gautier V."/>
            <person name="Ament-Velasquez S.L."/>
            <person name="Kruys A."/>
            <person name="Hutchinson M.I."/>
            <person name="Powell A.J."/>
            <person name="Barry K."/>
            <person name="Miller A.N."/>
            <person name="Grigoriev I.V."/>
            <person name="Debuchy R."/>
            <person name="Gladieux P."/>
            <person name="Hiltunen Thoren M."/>
            <person name="Johannesson H."/>
        </authorList>
    </citation>
    <scope>NUCLEOTIDE SEQUENCE</scope>
    <source>
        <strain evidence="1">CBS 508.74</strain>
    </source>
</reference>
<gene>
    <name evidence="1" type="ORF">N656DRAFT_801811</name>
</gene>
<name>A0AAN6T8R0_9PEZI</name>
<keyword evidence="2" id="KW-1185">Reference proteome</keyword>